<dbReference type="InterPro" id="IPR036691">
    <property type="entry name" value="Endo/exonu/phosph_ase_sf"/>
</dbReference>
<dbReference type="InterPro" id="IPR005135">
    <property type="entry name" value="Endo/exonuclease/phosphatase"/>
</dbReference>
<dbReference type="Proteomes" id="UP001223978">
    <property type="component" value="Unassembled WGS sequence"/>
</dbReference>
<evidence type="ECO:0000313" key="4">
    <source>
        <dbReference type="Proteomes" id="UP001223978"/>
    </source>
</evidence>
<evidence type="ECO:0000259" key="2">
    <source>
        <dbReference type="Pfam" id="PF03372"/>
    </source>
</evidence>
<dbReference type="EMBL" id="JASCIQ010000004">
    <property type="protein sequence ID" value="MDI3403248.1"/>
    <property type="molecule type" value="Genomic_DNA"/>
</dbReference>
<dbReference type="Gene3D" id="3.60.10.10">
    <property type="entry name" value="Endonuclease/exonuclease/phosphatase"/>
    <property type="match status" value="1"/>
</dbReference>
<feature type="region of interest" description="Disordered" evidence="1">
    <location>
        <begin position="127"/>
        <end position="147"/>
    </location>
</feature>
<keyword evidence="4" id="KW-1185">Reference proteome</keyword>
<protein>
    <recommendedName>
        <fullName evidence="2">Endonuclease/exonuclease/phosphatase domain-containing protein</fullName>
    </recommendedName>
</protein>
<evidence type="ECO:0000313" key="3">
    <source>
        <dbReference type="EMBL" id="MDI3403248.1"/>
    </source>
</evidence>
<dbReference type="RefSeq" id="WP_282541198.1">
    <property type="nucleotide sequence ID" value="NZ_JASCIQ010000004.1"/>
</dbReference>
<comment type="caution">
    <text evidence="3">The sequence shown here is derived from an EMBL/GenBank/DDBJ whole genome shotgun (WGS) entry which is preliminary data.</text>
</comment>
<proteinExistence type="predicted"/>
<sequence length="340" mass="36778">MLLAAVMAFPAPSGASEPFAASEYQIGTFNMAGGNAEHGVKGVEAPEALVRSVQERRPAFVAVQEGCEDWSNTLRDRLSGEYAVYFDAVRRGDLSGATCRHGDVPFGNAVIVRKDVFAAAGSRAPSALSPHALSPSAPSPSALSPSLASSVLSPTVRSHELTGDVIDRFRAAGDHERATEYATKERREMLCVRSETRRLVACSAHLTHDDRDLRIAEASRAREILRDEYPGYTKLLGGDFNDDPLSATADHFYAPGYQRDAEGEFKEANSPCGNEIRETKLVRGPAGWPTSTYCRSGEATHNSGMKMDALYVPPSVEVRWSDATQALHSDHVPLWAGVML</sequence>
<accession>A0ABT6S575</accession>
<organism evidence="3 4">
    <name type="scientific">Streptomyces cavernicola</name>
    <dbReference type="NCBI Taxonomy" id="3043613"/>
    <lineage>
        <taxon>Bacteria</taxon>
        <taxon>Bacillati</taxon>
        <taxon>Actinomycetota</taxon>
        <taxon>Actinomycetes</taxon>
        <taxon>Kitasatosporales</taxon>
        <taxon>Streptomycetaceae</taxon>
        <taxon>Streptomyces</taxon>
    </lineage>
</organism>
<dbReference type="Pfam" id="PF03372">
    <property type="entry name" value="Exo_endo_phos"/>
    <property type="match status" value="1"/>
</dbReference>
<dbReference type="SUPFAM" id="SSF56219">
    <property type="entry name" value="DNase I-like"/>
    <property type="match status" value="1"/>
</dbReference>
<feature type="domain" description="Endonuclease/exonuclease/phosphatase" evidence="2">
    <location>
        <begin position="27"/>
        <end position="331"/>
    </location>
</feature>
<gene>
    <name evidence="3" type="ORF">QIS96_05345</name>
</gene>
<name>A0ABT6S575_9ACTN</name>
<evidence type="ECO:0000256" key="1">
    <source>
        <dbReference type="SAM" id="MobiDB-lite"/>
    </source>
</evidence>
<reference evidence="3 4" key="1">
    <citation type="submission" date="2023-05" db="EMBL/GenBank/DDBJ databases">
        <title>Draft genome sequence of Streptomyces sp. B-S-A6 isolated from a cave soil in Thailand.</title>
        <authorList>
            <person name="Chamroensaksri N."/>
            <person name="Muangham S."/>
        </authorList>
    </citation>
    <scope>NUCLEOTIDE SEQUENCE [LARGE SCALE GENOMIC DNA]</scope>
    <source>
        <strain evidence="3 4">B-S-A6</strain>
    </source>
</reference>